<evidence type="ECO:0000256" key="5">
    <source>
        <dbReference type="ARBA" id="ARBA00038359"/>
    </source>
</evidence>
<dbReference type="PANTHER" id="PTHR33048:SF158">
    <property type="entry name" value="MEMBRANE PROTEIN PTH11-LIKE, PUTATIVE-RELATED"/>
    <property type="match status" value="1"/>
</dbReference>
<sequence length="195" mass="21478">MLVAVVLRAGTRAKITHTLGLDDVLCIIAAVFTVAYAAVTLPFLGNPLGRHQWDVPLSDVTNRFVASSLEAQVFNNLAIMFIKISLMEFYLRIFKPVRWAKSSIWAGLAAVSIFYIVTTIVLLVVCVPRNGNTWLETSAKLEYTIQSKRITLATGWFGIFADIYIIAIPISLVSTLTLSKGRKIGIIAIFLTGLM</sequence>
<dbReference type="Proteomes" id="UP000283895">
    <property type="component" value="Unassembled WGS sequence"/>
</dbReference>
<keyword evidence="9" id="KW-1185">Reference proteome</keyword>
<dbReference type="OrthoDB" id="5243498at2759"/>
<evidence type="ECO:0000256" key="4">
    <source>
        <dbReference type="ARBA" id="ARBA00023136"/>
    </source>
</evidence>
<name>A0A423WYA1_9PEZI</name>
<proteinExistence type="inferred from homology"/>
<evidence type="ECO:0000256" key="2">
    <source>
        <dbReference type="ARBA" id="ARBA00022692"/>
    </source>
</evidence>
<comment type="subcellular location">
    <subcellularLocation>
        <location evidence="1">Membrane</location>
        <topology evidence="1">Multi-pass membrane protein</topology>
    </subcellularLocation>
</comment>
<accession>A0A423WYA1</accession>
<evidence type="ECO:0000256" key="3">
    <source>
        <dbReference type="ARBA" id="ARBA00022989"/>
    </source>
</evidence>
<feature type="transmembrane region" description="Helical" evidence="6">
    <location>
        <begin position="156"/>
        <end position="178"/>
    </location>
</feature>
<dbReference type="PANTHER" id="PTHR33048">
    <property type="entry name" value="PTH11-LIKE INTEGRAL MEMBRANE PROTEIN (AFU_ORTHOLOGUE AFUA_5G11245)"/>
    <property type="match status" value="1"/>
</dbReference>
<evidence type="ECO:0000256" key="6">
    <source>
        <dbReference type="SAM" id="Phobius"/>
    </source>
</evidence>
<dbReference type="EMBL" id="LKEA01000006">
    <property type="protein sequence ID" value="ROW08462.1"/>
    <property type="molecule type" value="Genomic_DNA"/>
</dbReference>
<evidence type="ECO:0000313" key="9">
    <source>
        <dbReference type="Proteomes" id="UP000283895"/>
    </source>
</evidence>
<protein>
    <recommendedName>
        <fullName evidence="7">Rhodopsin domain-containing protein</fullName>
    </recommendedName>
</protein>
<dbReference type="AlphaFoldDB" id="A0A423WYA1"/>
<feature type="transmembrane region" description="Helical" evidence="6">
    <location>
        <begin position="24"/>
        <end position="44"/>
    </location>
</feature>
<feature type="transmembrane region" description="Helical" evidence="6">
    <location>
        <begin position="73"/>
        <end position="91"/>
    </location>
</feature>
<organism evidence="8 9">
    <name type="scientific">Cytospora schulzeri</name>
    <dbReference type="NCBI Taxonomy" id="448051"/>
    <lineage>
        <taxon>Eukaryota</taxon>
        <taxon>Fungi</taxon>
        <taxon>Dikarya</taxon>
        <taxon>Ascomycota</taxon>
        <taxon>Pezizomycotina</taxon>
        <taxon>Sordariomycetes</taxon>
        <taxon>Sordariomycetidae</taxon>
        <taxon>Diaporthales</taxon>
        <taxon>Cytosporaceae</taxon>
        <taxon>Cytospora</taxon>
    </lineage>
</organism>
<evidence type="ECO:0000259" key="7">
    <source>
        <dbReference type="Pfam" id="PF20684"/>
    </source>
</evidence>
<evidence type="ECO:0000256" key="1">
    <source>
        <dbReference type="ARBA" id="ARBA00004141"/>
    </source>
</evidence>
<reference evidence="8 9" key="1">
    <citation type="submission" date="2015-09" db="EMBL/GenBank/DDBJ databases">
        <title>Host preference determinants of Valsa canker pathogens revealed by comparative genomics.</title>
        <authorList>
            <person name="Yin Z."/>
            <person name="Huang L."/>
        </authorList>
    </citation>
    <scope>NUCLEOTIDE SEQUENCE [LARGE SCALE GENOMIC DNA]</scope>
    <source>
        <strain evidence="8 9">03-1</strain>
    </source>
</reference>
<dbReference type="InterPro" id="IPR052337">
    <property type="entry name" value="SAT4-like"/>
</dbReference>
<keyword evidence="2 6" id="KW-0812">Transmembrane</keyword>
<keyword evidence="4 6" id="KW-0472">Membrane</keyword>
<comment type="similarity">
    <text evidence="5">Belongs to the SAT4 family.</text>
</comment>
<dbReference type="STRING" id="356882.A0A423WYA1"/>
<keyword evidence="3 6" id="KW-1133">Transmembrane helix</keyword>
<dbReference type="Pfam" id="PF20684">
    <property type="entry name" value="Fung_rhodopsin"/>
    <property type="match status" value="1"/>
</dbReference>
<feature type="domain" description="Rhodopsin" evidence="7">
    <location>
        <begin position="7"/>
        <end position="194"/>
    </location>
</feature>
<dbReference type="GO" id="GO:0016020">
    <property type="term" value="C:membrane"/>
    <property type="evidence" value="ECO:0007669"/>
    <property type="project" value="UniProtKB-SubCell"/>
</dbReference>
<dbReference type="InterPro" id="IPR049326">
    <property type="entry name" value="Rhodopsin_dom_fungi"/>
</dbReference>
<feature type="transmembrane region" description="Helical" evidence="6">
    <location>
        <begin position="103"/>
        <end position="125"/>
    </location>
</feature>
<gene>
    <name evidence="8" type="ORF">VMCG_03188</name>
</gene>
<evidence type="ECO:0000313" key="8">
    <source>
        <dbReference type="EMBL" id="ROW08462.1"/>
    </source>
</evidence>
<comment type="caution">
    <text evidence="8">The sequence shown here is derived from an EMBL/GenBank/DDBJ whole genome shotgun (WGS) entry which is preliminary data.</text>
</comment>